<dbReference type="EMBL" id="JBHLTL010000001">
    <property type="protein sequence ID" value="MFC0588941.1"/>
    <property type="molecule type" value="Genomic_DNA"/>
</dbReference>
<feature type="domain" description="PilZ" evidence="1">
    <location>
        <begin position="116"/>
        <end position="189"/>
    </location>
</feature>
<dbReference type="InterPro" id="IPR009875">
    <property type="entry name" value="PilZ_domain"/>
</dbReference>
<comment type="caution">
    <text evidence="2">The sequence shown here is derived from an EMBL/GenBank/DDBJ whole genome shotgun (WGS) entry which is preliminary data.</text>
</comment>
<organism evidence="2 3">
    <name type="scientific">Novosphingobium aquiterrae</name>
    <dbReference type="NCBI Taxonomy" id="624388"/>
    <lineage>
        <taxon>Bacteria</taxon>
        <taxon>Pseudomonadati</taxon>
        <taxon>Pseudomonadota</taxon>
        <taxon>Alphaproteobacteria</taxon>
        <taxon>Sphingomonadales</taxon>
        <taxon>Sphingomonadaceae</taxon>
        <taxon>Novosphingobium</taxon>
    </lineage>
</organism>
<name>A0ABV6PGG7_9SPHN</name>
<protein>
    <submittedName>
        <fullName evidence="2">PilZ domain-containing protein</fullName>
    </submittedName>
</protein>
<dbReference type="SUPFAM" id="SSF141371">
    <property type="entry name" value="PilZ domain-like"/>
    <property type="match status" value="1"/>
</dbReference>
<sequence length="239" mass="26405">MKDAIGELSHSAERISERRADGRAATVFRPVLIETEEFAGFCLVRNISPNGLMGVVYTQFAEGLPVTIQFNQDLIVKSKIIWSSDGRVGVQFDVPINVAAVLDSLAKRKIEGKINRAPRVQVHCNGAFLIGDRTLSISLLDISQRGLKVLASFVRPGDEVLVKLDGLESRKAAVRWVQEGTVGMNFLRPLGFEELAEWVIRQQTDQANKDLNPNQSELVAYADSFPTKVLKRICPASES</sequence>
<feature type="domain" description="PilZ" evidence="1">
    <location>
        <begin position="17"/>
        <end position="99"/>
    </location>
</feature>
<evidence type="ECO:0000313" key="3">
    <source>
        <dbReference type="Proteomes" id="UP001589943"/>
    </source>
</evidence>
<evidence type="ECO:0000259" key="1">
    <source>
        <dbReference type="Pfam" id="PF07238"/>
    </source>
</evidence>
<dbReference type="Proteomes" id="UP001589943">
    <property type="component" value="Unassembled WGS sequence"/>
</dbReference>
<keyword evidence="3" id="KW-1185">Reference proteome</keyword>
<proteinExistence type="predicted"/>
<gene>
    <name evidence="2" type="ORF">ACFFF7_05895</name>
</gene>
<dbReference type="RefSeq" id="WP_379480429.1">
    <property type="nucleotide sequence ID" value="NZ_JBHLTL010000001.1"/>
</dbReference>
<evidence type="ECO:0000313" key="2">
    <source>
        <dbReference type="EMBL" id="MFC0588941.1"/>
    </source>
</evidence>
<accession>A0ABV6PGG7</accession>
<reference evidence="2 3" key="1">
    <citation type="submission" date="2024-09" db="EMBL/GenBank/DDBJ databases">
        <authorList>
            <person name="Sun Q."/>
            <person name="Mori K."/>
        </authorList>
    </citation>
    <scope>NUCLEOTIDE SEQUENCE [LARGE SCALE GENOMIC DNA]</scope>
    <source>
        <strain evidence="2 3">NCAIM B.02537</strain>
    </source>
</reference>
<dbReference type="Pfam" id="PF07238">
    <property type="entry name" value="PilZ"/>
    <property type="match status" value="2"/>
</dbReference>